<dbReference type="OrthoDB" id="9801763at2"/>
<protein>
    <submittedName>
        <fullName evidence="3">Prolyl oligopeptidase family serine peptidase</fullName>
    </submittedName>
</protein>
<dbReference type="AlphaFoldDB" id="A0A5B9DSL4"/>
<gene>
    <name evidence="3" type="ORF">FNA67_19410</name>
</gene>
<evidence type="ECO:0000313" key="4">
    <source>
        <dbReference type="Proteomes" id="UP000321062"/>
    </source>
</evidence>
<dbReference type="InterPro" id="IPR029058">
    <property type="entry name" value="AB_hydrolase_fold"/>
</dbReference>
<comment type="similarity">
    <text evidence="1">Belongs to the AB hydrolase superfamily. AB hydrolase 2 family.</text>
</comment>
<dbReference type="SUPFAM" id="SSF53474">
    <property type="entry name" value="alpha/beta-Hydrolases"/>
    <property type="match status" value="1"/>
</dbReference>
<reference evidence="3 4" key="1">
    <citation type="journal article" date="2015" name="Int. J. Syst. Evol. Microbiol.">
        <title>Youhaiella tibetensis gen. nov., sp. nov., isolated from subsurface sediment.</title>
        <authorList>
            <person name="Wang Y.X."/>
            <person name="Huang F.Q."/>
            <person name="Nogi Y."/>
            <person name="Pang S.J."/>
            <person name="Wang P.K."/>
            <person name="Lv J."/>
        </authorList>
    </citation>
    <scope>NUCLEOTIDE SEQUENCE [LARGE SCALE GENOMIC DNA]</scope>
    <source>
        <strain evidence="4">fig4</strain>
    </source>
</reference>
<organism evidence="3 4">
    <name type="scientific">Paradevosia tibetensis</name>
    <dbReference type="NCBI Taxonomy" id="1447062"/>
    <lineage>
        <taxon>Bacteria</taxon>
        <taxon>Pseudomonadati</taxon>
        <taxon>Pseudomonadota</taxon>
        <taxon>Alphaproteobacteria</taxon>
        <taxon>Hyphomicrobiales</taxon>
        <taxon>Devosiaceae</taxon>
        <taxon>Paradevosia</taxon>
    </lineage>
</organism>
<dbReference type="Gene3D" id="3.40.50.1820">
    <property type="entry name" value="alpha/beta hydrolase"/>
    <property type="match status" value="1"/>
</dbReference>
<dbReference type="EMBL" id="CP041690">
    <property type="protein sequence ID" value="QEE22197.1"/>
    <property type="molecule type" value="Genomic_DNA"/>
</dbReference>
<dbReference type="GO" id="GO:0016787">
    <property type="term" value="F:hydrolase activity"/>
    <property type="evidence" value="ECO:0007669"/>
    <property type="project" value="UniProtKB-KW"/>
</dbReference>
<dbReference type="RefSeq" id="WP_147657710.1">
    <property type="nucleotide sequence ID" value="NZ_BMFM01000001.1"/>
</dbReference>
<dbReference type="KEGG" id="yti:FNA67_19410"/>
<evidence type="ECO:0000256" key="1">
    <source>
        <dbReference type="ARBA" id="ARBA00006499"/>
    </source>
</evidence>
<dbReference type="PANTHER" id="PTHR10655">
    <property type="entry name" value="LYSOPHOSPHOLIPASE-RELATED"/>
    <property type="match status" value="1"/>
</dbReference>
<dbReference type="Proteomes" id="UP000321062">
    <property type="component" value="Chromosome"/>
</dbReference>
<dbReference type="InterPro" id="IPR050565">
    <property type="entry name" value="LYPA1-2/EST-like"/>
</dbReference>
<accession>A0A5B9DSL4</accession>
<keyword evidence="4" id="KW-1185">Reference proteome</keyword>
<proteinExistence type="inferred from homology"/>
<evidence type="ECO:0000256" key="2">
    <source>
        <dbReference type="ARBA" id="ARBA00022801"/>
    </source>
</evidence>
<keyword evidence="2" id="KW-0378">Hydrolase</keyword>
<sequence>MTTLSGPMLAAYSGGPPRQLVVLLHGYGSDGADLISLASHWQALLPDALFVSPNAPEVSRDNPAGYQWFALDLDRAESRTVGLPLARPVVEQFLGALWTQTGLSPRETLLVGFSQGAMMALHVGTALDEALMGIIAFSGAFVPPPEFGRHKGARPPVCLVHGDLDPVVDPAFSDEAAEALRAAGYEVSYHVDHGVGHGISPDGLAFASAFIEGAVARL</sequence>
<evidence type="ECO:0000313" key="3">
    <source>
        <dbReference type="EMBL" id="QEE22197.1"/>
    </source>
</evidence>
<dbReference type="PANTHER" id="PTHR10655:SF17">
    <property type="entry name" value="LYSOPHOSPHOLIPASE-LIKE PROTEIN 1"/>
    <property type="match status" value="1"/>
</dbReference>
<dbReference type="InterPro" id="IPR003140">
    <property type="entry name" value="PLipase/COase/thioEstase"/>
</dbReference>
<dbReference type="Pfam" id="PF02230">
    <property type="entry name" value="Abhydrolase_2"/>
    <property type="match status" value="1"/>
</dbReference>
<name>A0A5B9DSL4_9HYPH</name>